<dbReference type="PROSITE" id="PS50850">
    <property type="entry name" value="MFS"/>
    <property type="match status" value="1"/>
</dbReference>
<feature type="domain" description="Major facilitator superfamily (MFS) profile" evidence="10">
    <location>
        <begin position="87"/>
        <end position="500"/>
    </location>
</feature>
<feature type="transmembrane region" description="Helical" evidence="9">
    <location>
        <begin position="244"/>
        <end position="266"/>
    </location>
</feature>
<evidence type="ECO:0000256" key="7">
    <source>
        <dbReference type="ARBA" id="ARBA00022989"/>
    </source>
</evidence>
<feature type="transmembrane region" description="Helical" evidence="9">
    <location>
        <begin position="184"/>
        <end position="206"/>
    </location>
</feature>
<dbReference type="GO" id="GO:0008028">
    <property type="term" value="F:monocarboxylic acid transmembrane transporter activity"/>
    <property type="evidence" value="ECO:0007669"/>
    <property type="project" value="InterPro"/>
</dbReference>
<feature type="transmembrane region" description="Helical" evidence="9">
    <location>
        <begin position="132"/>
        <end position="152"/>
    </location>
</feature>
<feature type="transmembrane region" description="Helical" evidence="9">
    <location>
        <begin position="473"/>
        <end position="494"/>
    </location>
</feature>
<accession>A0A7J7EUH0</accession>
<keyword evidence="5 9" id="KW-0812">Transmembrane</keyword>
<evidence type="ECO:0000256" key="3">
    <source>
        <dbReference type="ARBA" id="ARBA00022448"/>
    </source>
</evidence>
<dbReference type="Proteomes" id="UP000551758">
    <property type="component" value="Unassembled WGS sequence"/>
</dbReference>
<name>A0A7J7EUH0_DICBM</name>
<feature type="transmembrane region" description="Helical" evidence="9">
    <location>
        <begin position="405"/>
        <end position="427"/>
    </location>
</feature>
<dbReference type="InterPro" id="IPR020846">
    <property type="entry name" value="MFS_dom"/>
</dbReference>
<feature type="transmembrane region" description="Helical" evidence="9">
    <location>
        <begin position="159"/>
        <end position="178"/>
    </location>
</feature>
<feature type="transmembrane region" description="Helical" evidence="9">
    <location>
        <begin position="314"/>
        <end position="336"/>
    </location>
</feature>
<dbReference type="OrthoDB" id="5667at2759"/>
<evidence type="ECO:0000256" key="6">
    <source>
        <dbReference type="ARBA" id="ARBA00022847"/>
    </source>
</evidence>
<evidence type="ECO:0000256" key="4">
    <source>
        <dbReference type="ARBA" id="ARBA00022475"/>
    </source>
</evidence>
<dbReference type="InterPro" id="IPR011701">
    <property type="entry name" value="MFS"/>
</dbReference>
<comment type="subcellular location">
    <subcellularLocation>
        <location evidence="1">Cell membrane</location>
        <topology evidence="1">Multi-pass membrane protein</topology>
    </subcellularLocation>
</comment>
<keyword evidence="12" id="KW-1185">Reference proteome</keyword>
<dbReference type="SUPFAM" id="SSF103473">
    <property type="entry name" value="MFS general substrate transporter"/>
    <property type="match status" value="1"/>
</dbReference>
<dbReference type="FunFam" id="1.20.1250.20:FF:000337">
    <property type="entry name" value="Solute carrier family 16 member 5"/>
    <property type="match status" value="1"/>
</dbReference>
<reference evidence="11 12" key="1">
    <citation type="journal article" date="2020" name="Mol. Biol. Evol.">
        <title>Interspecific Gene Flow and the Evolution of Specialization in Black and White Rhinoceros.</title>
        <authorList>
            <person name="Moodley Y."/>
            <person name="Westbury M.V."/>
            <person name="Russo I.M."/>
            <person name="Gopalakrishnan S."/>
            <person name="Rakotoarivelo A."/>
            <person name="Olsen R.A."/>
            <person name="Prost S."/>
            <person name="Tunstall T."/>
            <person name="Ryder O.A."/>
            <person name="Dalen L."/>
            <person name="Bruford M.W."/>
        </authorList>
    </citation>
    <scope>NUCLEOTIDE SEQUENCE [LARGE SCALE GENOMIC DNA]</scope>
    <source>
        <strain evidence="11">SBR-YM</strain>
        <tissue evidence="11">Skin</tissue>
    </source>
</reference>
<sequence>MVPSIKERPLPCWDRGGARVPSPISFCPAESLEWTCLPGSRVALGPGLACPLGNTAQAVVAVAVRPWQQHSVQRMSQALERPEGCWAWVVLLASLVIHGLTLGFPTCIGIFFTDLQRDFQASNSETSWFPSIQTAMLHAGGPLCSILVGCFGCRVTVMLGGLLACLGMVASSFCRTLGQLYLTAGFITGLGMSFSFQSSITVLGFYFTHRRALANALASMGVSLGITLWPLLSRYLLEELGWRGTFLVFGGVFLHCCVSGAIMRPVATSMAPETRKGLPPPSKTPAPGCPAACSRAIQRHLAFDILRHNTGYRVYTLGVVWMIVGFPLPHIFLVPYAIRHGVDEHRAALLISIIGFSNIFLRPMAGLMAGRRDFAGHRKYLFSLAALLNGLTNLVCTVSADFRVLVGYCLVYSVSMSGIGALLFQVLMDIVPMDQFSRALGLFTVLESISILIAPPLAGFFLDISDNNFSYVFYMSSFFLISGALFMGGSFCALRKKERQGRQAEGEGAITEAALEQTLTVEGTDGSKKQVYTEIMYVTSL</sequence>
<evidence type="ECO:0000256" key="2">
    <source>
        <dbReference type="ARBA" id="ARBA00006727"/>
    </source>
</evidence>
<evidence type="ECO:0000256" key="1">
    <source>
        <dbReference type="ARBA" id="ARBA00004651"/>
    </source>
</evidence>
<dbReference type="PANTHER" id="PTHR11360">
    <property type="entry name" value="MONOCARBOXYLATE TRANSPORTER"/>
    <property type="match status" value="1"/>
</dbReference>
<keyword evidence="7 9" id="KW-1133">Transmembrane helix</keyword>
<keyword evidence="6" id="KW-0769">Symport</keyword>
<evidence type="ECO:0000313" key="12">
    <source>
        <dbReference type="Proteomes" id="UP000551758"/>
    </source>
</evidence>
<feature type="transmembrane region" description="Helical" evidence="9">
    <location>
        <begin position="380"/>
        <end position="399"/>
    </location>
</feature>
<gene>
    <name evidence="11" type="ORF">HPG69_006075</name>
</gene>
<proteinExistence type="inferred from homology"/>
<evidence type="ECO:0000256" key="8">
    <source>
        <dbReference type="ARBA" id="ARBA00023136"/>
    </source>
</evidence>
<comment type="caution">
    <text evidence="11">The sequence shown here is derived from an EMBL/GenBank/DDBJ whole genome shotgun (WGS) entry which is preliminary data.</text>
</comment>
<keyword evidence="3" id="KW-0813">Transport</keyword>
<protein>
    <recommendedName>
        <fullName evidence="10">Major facilitator superfamily (MFS) profile domain-containing protein</fullName>
    </recommendedName>
</protein>
<dbReference type="Gene3D" id="1.20.1250.20">
    <property type="entry name" value="MFS general substrate transporter like domains"/>
    <property type="match status" value="2"/>
</dbReference>
<dbReference type="EMBL" id="JACDTQ010002282">
    <property type="protein sequence ID" value="KAF5919475.1"/>
    <property type="molecule type" value="Genomic_DNA"/>
</dbReference>
<comment type="similarity">
    <text evidence="2">Belongs to the major facilitator superfamily. Monocarboxylate porter (TC 2.A.1.13) family.</text>
</comment>
<dbReference type="GO" id="GO:0016323">
    <property type="term" value="C:basolateral plasma membrane"/>
    <property type="evidence" value="ECO:0007669"/>
    <property type="project" value="TreeGrafter"/>
</dbReference>
<dbReference type="InterPro" id="IPR036259">
    <property type="entry name" value="MFS_trans_sf"/>
</dbReference>
<dbReference type="GO" id="GO:0015293">
    <property type="term" value="F:symporter activity"/>
    <property type="evidence" value="ECO:0007669"/>
    <property type="project" value="UniProtKB-KW"/>
</dbReference>
<evidence type="ECO:0000256" key="5">
    <source>
        <dbReference type="ARBA" id="ARBA00022692"/>
    </source>
</evidence>
<evidence type="ECO:0000259" key="10">
    <source>
        <dbReference type="PROSITE" id="PS50850"/>
    </source>
</evidence>
<dbReference type="InterPro" id="IPR004743">
    <property type="entry name" value="MCT"/>
</dbReference>
<keyword evidence="4" id="KW-1003">Cell membrane</keyword>
<dbReference type="InterPro" id="IPR050327">
    <property type="entry name" value="Proton-linked_MCT"/>
</dbReference>
<feature type="transmembrane region" description="Helical" evidence="9">
    <location>
        <begin position="439"/>
        <end position="461"/>
    </location>
</feature>
<evidence type="ECO:0000313" key="11">
    <source>
        <dbReference type="EMBL" id="KAF5919475.1"/>
    </source>
</evidence>
<dbReference type="PANTHER" id="PTHR11360:SF21">
    <property type="entry name" value="MONOCARBOXYLATE TRANSPORTER 6"/>
    <property type="match status" value="1"/>
</dbReference>
<dbReference type="NCBIfam" id="TIGR00892">
    <property type="entry name" value="2A0113"/>
    <property type="match status" value="1"/>
</dbReference>
<organism evidence="11 12">
    <name type="scientific">Diceros bicornis minor</name>
    <name type="common">South-central black rhinoceros</name>
    <dbReference type="NCBI Taxonomy" id="77932"/>
    <lineage>
        <taxon>Eukaryota</taxon>
        <taxon>Metazoa</taxon>
        <taxon>Chordata</taxon>
        <taxon>Craniata</taxon>
        <taxon>Vertebrata</taxon>
        <taxon>Euteleostomi</taxon>
        <taxon>Mammalia</taxon>
        <taxon>Eutheria</taxon>
        <taxon>Laurasiatheria</taxon>
        <taxon>Perissodactyla</taxon>
        <taxon>Rhinocerotidae</taxon>
        <taxon>Diceros</taxon>
    </lineage>
</organism>
<feature type="transmembrane region" description="Helical" evidence="9">
    <location>
        <begin position="348"/>
        <end position="368"/>
    </location>
</feature>
<keyword evidence="8 9" id="KW-0472">Membrane</keyword>
<feature type="transmembrane region" description="Helical" evidence="9">
    <location>
        <begin position="213"/>
        <end position="232"/>
    </location>
</feature>
<dbReference type="Pfam" id="PF07690">
    <property type="entry name" value="MFS_1"/>
    <property type="match status" value="1"/>
</dbReference>
<evidence type="ECO:0000256" key="9">
    <source>
        <dbReference type="SAM" id="Phobius"/>
    </source>
</evidence>
<dbReference type="AlphaFoldDB" id="A0A7J7EUH0"/>
<feature type="transmembrane region" description="Helical" evidence="9">
    <location>
        <begin position="85"/>
        <end position="112"/>
    </location>
</feature>